<evidence type="ECO:0008006" key="6">
    <source>
        <dbReference type="Google" id="ProtNLM"/>
    </source>
</evidence>
<keyword evidence="2" id="KW-0812">Transmembrane</keyword>
<keyword evidence="3" id="KW-0732">Signal</keyword>
<evidence type="ECO:0000256" key="2">
    <source>
        <dbReference type="SAM" id="Phobius"/>
    </source>
</evidence>
<evidence type="ECO:0000256" key="1">
    <source>
        <dbReference type="SAM" id="MobiDB-lite"/>
    </source>
</evidence>
<dbReference type="RefSeq" id="XP_029226162.1">
    <property type="nucleotide sequence ID" value="XM_029373774.1"/>
</dbReference>
<evidence type="ECO:0000313" key="5">
    <source>
        <dbReference type="Proteomes" id="UP000284403"/>
    </source>
</evidence>
<feature type="signal peptide" evidence="3">
    <location>
        <begin position="1"/>
        <end position="27"/>
    </location>
</feature>
<feature type="chain" id="PRO_5018662541" description="Mucin-like glycoprotein" evidence="3">
    <location>
        <begin position="28"/>
        <end position="269"/>
    </location>
</feature>
<keyword evidence="2" id="KW-0472">Membrane</keyword>
<dbReference type="EMBL" id="MKKU01000491">
    <property type="protein sequence ID" value="RNF10075.1"/>
    <property type="molecule type" value="Genomic_DNA"/>
</dbReference>
<organism evidence="4 5">
    <name type="scientific">Trypanosoma conorhini</name>
    <dbReference type="NCBI Taxonomy" id="83891"/>
    <lineage>
        <taxon>Eukaryota</taxon>
        <taxon>Discoba</taxon>
        <taxon>Euglenozoa</taxon>
        <taxon>Kinetoplastea</taxon>
        <taxon>Metakinetoplastina</taxon>
        <taxon>Trypanosomatida</taxon>
        <taxon>Trypanosomatidae</taxon>
        <taxon>Trypanosoma</taxon>
    </lineage>
</organism>
<keyword evidence="5" id="KW-1185">Reference proteome</keyword>
<dbReference type="OrthoDB" id="10645306at2759"/>
<dbReference type="AlphaFoldDB" id="A0A3R7NZ76"/>
<accession>A0A3R7NZ76</accession>
<name>A0A3R7NZ76_9TRYP</name>
<evidence type="ECO:0000313" key="4">
    <source>
        <dbReference type="EMBL" id="RNF10075.1"/>
    </source>
</evidence>
<reference evidence="4 5" key="1">
    <citation type="journal article" date="2018" name="BMC Genomics">
        <title>Genomic comparison of Trypanosoma conorhini and Trypanosoma rangeli to Trypanosoma cruzi strains of high and low virulence.</title>
        <authorList>
            <person name="Bradwell K.R."/>
            <person name="Koparde V.N."/>
            <person name="Matveyev A.V."/>
            <person name="Serrano M.G."/>
            <person name="Alves J.M."/>
            <person name="Parikh H."/>
            <person name="Huang B."/>
            <person name="Lee V."/>
            <person name="Espinosa-Alvarez O."/>
            <person name="Ortiz P.A."/>
            <person name="Costa-Martins A.G."/>
            <person name="Teixeira M.M."/>
            <person name="Buck G.A."/>
        </authorList>
    </citation>
    <scope>NUCLEOTIDE SEQUENCE [LARGE SCALE GENOMIC DNA]</scope>
    <source>
        <strain evidence="4 5">025E</strain>
    </source>
</reference>
<feature type="transmembrane region" description="Helical" evidence="2">
    <location>
        <begin position="244"/>
        <end position="268"/>
    </location>
</feature>
<gene>
    <name evidence="4" type="ORF">Tco025E_06907</name>
</gene>
<feature type="region of interest" description="Disordered" evidence="1">
    <location>
        <begin position="160"/>
        <end position="224"/>
    </location>
</feature>
<evidence type="ECO:0000256" key="3">
    <source>
        <dbReference type="SAM" id="SignalP"/>
    </source>
</evidence>
<feature type="compositionally biased region" description="Low complexity" evidence="1">
    <location>
        <begin position="174"/>
        <end position="186"/>
    </location>
</feature>
<dbReference type="Proteomes" id="UP000284403">
    <property type="component" value="Unassembled WGS sequence"/>
</dbReference>
<protein>
    <recommendedName>
        <fullName evidence="6">Mucin-like glycoprotein</fullName>
    </recommendedName>
</protein>
<comment type="caution">
    <text evidence="4">The sequence shown here is derived from an EMBL/GenBank/DDBJ whole genome shotgun (WGS) entry which is preliminary data.</text>
</comment>
<proteinExistence type="predicted"/>
<dbReference type="GeneID" id="40320518"/>
<sequence length="269" mass="27671">MAMMPTLRRRAVCALALLALLCGLCCCASVGDTAATATATEVTVEVSCSNTGDKLSWRFPGEAAWTPCRSSEMGERNMDCLHLCEDAEEQFEEWRCATACAGANESAAAFTMKYVFLKPESEYCRELPTPIATETALSETPEICQPPSAEPVLPEVAADGKTLRGDGAPPPAAPAAGTPAAEGAGSAEHRADAAARVGSPDSSSPPPTDAAPEGGSGGPAAPRDWTTFITDAEMMLRKSADGGVVVRGTAAPLLLLLLLLGMWGAGALA</sequence>
<keyword evidence="2" id="KW-1133">Transmembrane helix</keyword>